<protein>
    <recommendedName>
        <fullName evidence="4">Ribosomal protein L2</fullName>
    </recommendedName>
</protein>
<sequence length="92" mass="10991">MNAQLGDRTMVLPYLFLRKISKNQMRMKFKKVKRKQMKGYGYSGTTRRCHQLIHRRRNPGYTIPSRPTGRMRLGDNNHPKMKTMIVKRERIG</sequence>
<organism evidence="2 3">
    <name type="scientific">Mortierella polycephala</name>
    <dbReference type="NCBI Taxonomy" id="41804"/>
    <lineage>
        <taxon>Eukaryota</taxon>
        <taxon>Fungi</taxon>
        <taxon>Fungi incertae sedis</taxon>
        <taxon>Mucoromycota</taxon>
        <taxon>Mortierellomycotina</taxon>
        <taxon>Mortierellomycetes</taxon>
        <taxon>Mortierellales</taxon>
        <taxon>Mortierellaceae</taxon>
        <taxon>Mortierella</taxon>
    </lineage>
</organism>
<evidence type="ECO:0000313" key="2">
    <source>
        <dbReference type="EMBL" id="KAG0250730.1"/>
    </source>
</evidence>
<comment type="caution">
    <text evidence="2">The sequence shown here is derived from an EMBL/GenBank/DDBJ whole genome shotgun (WGS) entry which is preliminary data.</text>
</comment>
<feature type="region of interest" description="Disordered" evidence="1">
    <location>
        <begin position="58"/>
        <end position="80"/>
    </location>
</feature>
<dbReference type="EMBL" id="JAAAJA010000655">
    <property type="protein sequence ID" value="KAG0250730.1"/>
    <property type="molecule type" value="Genomic_DNA"/>
</dbReference>
<evidence type="ECO:0008006" key="4">
    <source>
        <dbReference type="Google" id="ProtNLM"/>
    </source>
</evidence>
<evidence type="ECO:0000256" key="1">
    <source>
        <dbReference type="SAM" id="MobiDB-lite"/>
    </source>
</evidence>
<keyword evidence="3" id="KW-1185">Reference proteome</keyword>
<reference evidence="2" key="1">
    <citation type="journal article" date="2020" name="Fungal Divers.">
        <title>Resolving the Mortierellaceae phylogeny through synthesis of multi-gene phylogenetics and phylogenomics.</title>
        <authorList>
            <person name="Vandepol N."/>
            <person name="Liber J."/>
            <person name="Desiro A."/>
            <person name="Na H."/>
            <person name="Kennedy M."/>
            <person name="Barry K."/>
            <person name="Grigoriev I.V."/>
            <person name="Miller A.N."/>
            <person name="O'Donnell K."/>
            <person name="Stajich J.E."/>
            <person name="Bonito G."/>
        </authorList>
    </citation>
    <scope>NUCLEOTIDE SEQUENCE</scope>
    <source>
        <strain evidence="2">KOD948</strain>
    </source>
</reference>
<gene>
    <name evidence="2" type="ORF">BG011_008140</name>
</gene>
<dbReference type="AlphaFoldDB" id="A0A9P6PRU0"/>
<name>A0A9P6PRU0_9FUNG</name>
<accession>A0A9P6PRU0</accession>
<proteinExistence type="predicted"/>
<dbReference type="Proteomes" id="UP000726737">
    <property type="component" value="Unassembled WGS sequence"/>
</dbReference>
<evidence type="ECO:0000313" key="3">
    <source>
        <dbReference type="Proteomes" id="UP000726737"/>
    </source>
</evidence>